<comment type="caution">
    <text evidence="7">The sequence shown here is derived from an EMBL/GenBank/DDBJ whole genome shotgun (WGS) entry which is preliminary data.</text>
</comment>
<accession>A0A7W7NRA7</accession>
<keyword evidence="8" id="KW-1185">Reference proteome</keyword>
<dbReference type="EMBL" id="JACHLN010000002">
    <property type="protein sequence ID" value="MBB4839060.1"/>
    <property type="molecule type" value="Genomic_DNA"/>
</dbReference>
<evidence type="ECO:0000256" key="4">
    <source>
        <dbReference type="ARBA" id="ARBA00022884"/>
    </source>
</evidence>
<dbReference type="Gene3D" id="3.40.50.150">
    <property type="entry name" value="Vaccinia Virus protein VP39"/>
    <property type="match status" value="1"/>
</dbReference>
<dbReference type="EC" id="2.1.1.176" evidence="7"/>
<dbReference type="InterPro" id="IPR029063">
    <property type="entry name" value="SAM-dependent_MTases_sf"/>
</dbReference>
<dbReference type="Proteomes" id="UP000575241">
    <property type="component" value="Unassembled WGS sequence"/>
</dbReference>
<dbReference type="InterPro" id="IPR001678">
    <property type="entry name" value="MeTrfase_RsmB-F_NOP2_dom"/>
</dbReference>
<evidence type="ECO:0000259" key="6">
    <source>
        <dbReference type="PROSITE" id="PS51686"/>
    </source>
</evidence>
<dbReference type="PROSITE" id="PS51686">
    <property type="entry name" value="SAM_MT_RSMB_NOP"/>
    <property type="match status" value="1"/>
</dbReference>
<evidence type="ECO:0000313" key="7">
    <source>
        <dbReference type="EMBL" id="MBB4839060.1"/>
    </source>
</evidence>
<comment type="similarity">
    <text evidence="5">Belongs to the class I-like SAM-binding methyltransferase superfamily. RsmB/NOP family.</text>
</comment>
<feature type="binding site" evidence="5">
    <location>
        <position position="235"/>
    </location>
    <ligand>
        <name>S-adenosyl-L-methionine</name>
        <dbReference type="ChEBI" id="CHEBI:59789"/>
    </ligand>
</feature>
<evidence type="ECO:0000256" key="1">
    <source>
        <dbReference type="ARBA" id="ARBA00022603"/>
    </source>
</evidence>
<dbReference type="InterPro" id="IPR023267">
    <property type="entry name" value="RCMT"/>
</dbReference>
<name>A0A7W7NRA7_9SPHN</name>
<dbReference type="RefSeq" id="WP_184166572.1">
    <property type="nucleotide sequence ID" value="NZ_JACHLN010000002.1"/>
</dbReference>
<comment type="caution">
    <text evidence="5">Lacks conserved residue(s) required for the propagation of feature annotation.</text>
</comment>
<organism evidence="7 8">
    <name type="scientific">Sphingomonas kyeonggiensis</name>
    <dbReference type="NCBI Taxonomy" id="1268553"/>
    <lineage>
        <taxon>Bacteria</taxon>
        <taxon>Pseudomonadati</taxon>
        <taxon>Pseudomonadota</taxon>
        <taxon>Alphaproteobacteria</taxon>
        <taxon>Sphingomonadales</taxon>
        <taxon>Sphingomonadaceae</taxon>
        <taxon>Sphingomonas</taxon>
    </lineage>
</organism>
<dbReference type="AlphaFoldDB" id="A0A7W7NRA7"/>
<gene>
    <name evidence="7" type="ORF">HNP52_002129</name>
</gene>
<keyword evidence="4 5" id="KW-0694">RNA-binding</keyword>
<evidence type="ECO:0000256" key="2">
    <source>
        <dbReference type="ARBA" id="ARBA00022679"/>
    </source>
</evidence>
<evidence type="ECO:0000256" key="5">
    <source>
        <dbReference type="PROSITE-ProRule" id="PRU01023"/>
    </source>
</evidence>
<evidence type="ECO:0000256" key="3">
    <source>
        <dbReference type="ARBA" id="ARBA00022691"/>
    </source>
</evidence>
<dbReference type="GO" id="GO:0001510">
    <property type="term" value="P:RNA methylation"/>
    <property type="evidence" value="ECO:0007669"/>
    <property type="project" value="InterPro"/>
</dbReference>
<feature type="binding site" evidence="5">
    <location>
        <position position="283"/>
    </location>
    <ligand>
        <name>S-adenosyl-L-methionine</name>
        <dbReference type="ChEBI" id="CHEBI:59789"/>
    </ligand>
</feature>
<protein>
    <submittedName>
        <fullName evidence="7">16S rRNA (Cytosine967-C5)-methyltransferase</fullName>
        <ecNumber evidence="7">2.1.1.176</ecNumber>
    </submittedName>
</protein>
<evidence type="ECO:0000313" key="8">
    <source>
        <dbReference type="Proteomes" id="UP000575241"/>
    </source>
</evidence>
<keyword evidence="3 5" id="KW-0949">S-adenosyl-L-methionine</keyword>
<dbReference type="Pfam" id="PF01189">
    <property type="entry name" value="Methyltr_RsmB-F"/>
    <property type="match status" value="1"/>
</dbReference>
<dbReference type="InterPro" id="IPR049560">
    <property type="entry name" value="MeTrfase_RsmB-F_NOP2_cat"/>
</dbReference>
<reference evidence="7 8" key="1">
    <citation type="submission" date="2020-08" db="EMBL/GenBank/DDBJ databases">
        <title>Functional genomics of gut bacteria from endangered species of beetles.</title>
        <authorList>
            <person name="Carlos-Shanley C."/>
        </authorList>
    </citation>
    <scope>NUCLEOTIDE SEQUENCE [LARGE SCALE GENOMIC DNA]</scope>
    <source>
        <strain evidence="7 8">S00224</strain>
    </source>
</reference>
<proteinExistence type="inferred from homology"/>
<feature type="active site" description="Nucleophile" evidence="5">
    <location>
        <position position="336"/>
    </location>
</feature>
<dbReference type="GO" id="GO:0008173">
    <property type="term" value="F:RNA methyltransferase activity"/>
    <property type="evidence" value="ECO:0007669"/>
    <property type="project" value="InterPro"/>
</dbReference>
<dbReference type="CDD" id="cd02440">
    <property type="entry name" value="AdoMet_MTases"/>
    <property type="match status" value="1"/>
</dbReference>
<dbReference type="GO" id="GO:0003723">
    <property type="term" value="F:RNA binding"/>
    <property type="evidence" value="ECO:0007669"/>
    <property type="project" value="UniProtKB-UniRule"/>
</dbReference>
<dbReference type="SUPFAM" id="SSF53335">
    <property type="entry name" value="S-adenosyl-L-methionine-dependent methyltransferases"/>
    <property type="match status" value="1"/>
</dbReference>
<dbReference type="PANTHER" id="PTHR22807">
    <property type="entry name" value="NOP2 YEAST -RELATED NOL1/NOP2/FMU SUN DOMAIN-CONTAINING"/>
    <property type="match status" value="1"/>
</dbReference>
<feature type="domain" description="SAM-dependent MTase RsmB/NOP-type" evidence="6">
    <location>
        <begin position="104"/>
        <end position="394"/>
    </location>
</feature>
<dbReference type="PANTHER" id="PTHR22807:SF53">
    <property type="entry name" value="RIBOSOMAL RNA SMALL SUBUNIT METHYLTRANSFERASE B-RELATED"/>
    <property type="match status" value="1"/>
</dbReference>
<keyword evidence="2 5" id="KW-0808">Transferase</keyword>
<dbReference type="PRINTS" id="PR02008">
    <property type="entry name" value="RCMTFAMILY"/>
</dbReference>
<keyword evidence="1 5" id="KW-0489">Methyltransferase</keyword>
<sequence length="394" mass="42000">MNPAARIQAAIDLLDKITAAARDQGGSADTIIAKWFAERRYAGSKDRRAIRELVYDAIRMLGERPETGRAAMLALAGRRPELAEWFDGSPYGPAPIAPGEPIAEAGVLPRWLAEAFAASGLDSDEQEALLERAPLDIRVNTLKADPAVIQAEISGSVPLPCLPAGLRAPSDAPIEQLPSYKDGKLEVQDAGSQFVSLAAGVERGQHVIDLCAGGGGKTLALAAAMANHGSILACDIDRPRLSRLMPRAERAGVSIAETRLLNPNQERAMLADQTGRADVVLVDAPCSGTGTWRRNPEARWRLNPQRLDRYVATQAALLDIAADLVRPGGVLVHVVCSLLDAEGAGQAQAFLDRNPGWTVEPLALGAGTPRGPGVRFTPLRDSTDGFFVARMRRP</sequence>